<accession>A0A6G0YQ24</accession>
<dbReference type="Proteomes" id="UP000478052">
    <property type="component" value="Unassembled WGS sequence"/>
</dbReference>
<dbReference type="EMBL" id="VUJU01002887">
    <property type="protein sequence ID" value="KAF0759795.1"/>
    <property type="molecule type" value="Genomic_DNA"/>
</dbReference>
<protein>
    <submittedName>
        <fullName evidence="1">Uncharacterized protein</fullName>
    </submittedName>
</protein>
<dbReference type="AlphaFoldDB" id="A0A6G0YQ24"/>
<sequence length="49" mass="6240">KIIRIHRHNFFLLTFEVKILTKIRQNHEYLQIIMELKIQYKIFHKFDLQ</sequence>
<comment type="caution">
    <text evidence="1">The sequence shown here is derived from an EMBL/GenBank/DDBJ whole genome shotgun (WGS) entry which is preliminary data.</text>
</comment>
<keyword evidence="2" id="KW-1185">Reference proteome</keyword>
<organism evidence="1 2">
    <name type="scientific">Aphis craccivora</name>
    <name type="common">Cowpea aphid</name>
    <dbReference type="NCBI Taxonomy" id="307492"/>
    <lineage>
        <taxon>Eukaryota</taxon>
        <taxon>Metazoa</taxon>
        <taxon>Ecdysozoa</taxon>
        <taxon>Arthropoda</taxon>
        <taxon>Hexapoda</taxon>
        <taxon>Insecta</taxon>
        <taxon>Pterygota</taxon>
        <taxon>Neoptera</taxon>
        <taxon>Paraneoptera</taxon>
        <taxon>Hemiptera</taxon>
        <taxon>Sternorrhyncha</taxon>
        <taxon>Aphidomorpha</taxon>
        <taxon>Aphidoidea</taxon>
        <taxon>Aphididae</taxon>
        <taxon>Aphidini</taxon>
        <taxon>Aphis</taxon>
        <taxon>Aphis</taxon>
    </lineage>
</organism>
<name>A0A6G0YQ24_APHCR</name>
<reference evidence="1 2" key="1">
    <citation type="submission" date="2019-08" db="EMBL/GenBank/DDBJ databases">
        <title>Whole genome of Aphis craccivora.</title>
        <authorList>
            <person name="Voronova N.V."/>
            <person name="Shulinski R.S."/>
            <person name="Bandarenka Y.V."/>
            <person name="Zhorov D.G."/>
            <person name="Warner D."/>
        </authorList>
    </citation>
    <scope>NUCLEOTIDE SEQUENCE [LARGE SCALE GENOMIC DNA]</scope>
    <source>
        <strain evidence="1">180601</strain>
        <tissue evidence="1">Whole Body</tissue>
    </source>
</reference>
<evidence type="ECO:0000313" key="2">
    <source>
        <dbReference type="Proteomes" id="UP000478052"/>
    </source>
</evidence>
<gene>
    <name evidence="1" type="ORF">FWK35_00018966</name>
</gene>
<proteinExistence type="predicted"/>
<feature type="non-terminal residue" evidence="1">
    <location>
        <position position="1"/>
    </location>
</feature>
<evidence type="ECO:0000313" key="1">
    <source>
        <dbReference type="EMBL" id="KAF0759795.1"/>
    </source>
</evidence>